<sequence>MPFVGSYSKAMSILSEIGKGKCVDRCKSVWLRNFKYALKTKTNPLKLTPYTRRKLGKKIMLVSGKNSINNYSKTIKKYADRKSPPYPANKNCGKQMKGNDGNMYESKPNKNNVCSWKKI</sequence>
<name>A0A6C0IIE6_9ZZZZ</name>
<evidence type="ECO:0000256" key="1">
    <source>
        <dbReference type="SAM" id="MobiDB-lite"/>
    </source>
</evidence>
<dbReference type="EMBL" id="MN740168">
    <property type="protein sequence ID" value="QHT91697.1"/>
    <property type="molecule type" value="Genomic_DNA"/>
</dbReference>
<feature type="region of interest" description="Disordered" evidence="1">
    <location>
        <begin position="79"/>
        <end position="112"/>
    </location>
</feature>
<proteinExistence type="predicted"/>
<evidence type="ECO:0000313" key="2">
    <source>
        <dbReference type="EMBL" id="QHT91697.1"/>
    </source>
</evidence>
<protein>
    <submittedName>
        <fullName evidence="2">Uncharacterized protein</fullName>
    </submittedName>
</protein>
<reference evidence="2" key="1">
    <citation type="journal article" date="2020" name="Nature">
        <title>Giant virus diversity and host interactions through global metagenomics.</title>
        <authorList>
            <person name="Schulz F."/>
            <person name="Roux S."/>
            <person name="Paez-Espino D."/>
            <person name="Jungbluth S."/>
            <person name="Walsh D.A."/>
            <person name="Denef V.J."/>
            <person name="McMahon K.D."/>
            <person name="Konstantinidis K.T."/>
            <person name="Eloe-Fadrosh E.A."/>
            <person name="Kyrpides N.C."/>
            <person name="Woyke T."/>
        </authorList>
    </citation>
    <scope>NUCLEOTIDE SEQUENCE</scope>
    <source>
        <strain evidence="2">GVMAG-M-3300023184-86</strain>
    </source>
</reference>
<accession>A0A6C0IIE6</accession>
<dbReference type="AlphaFoldDB" id="A0A6C0IIE6"/>
<organism evidence="2">
    <name type="scientific">viral metagenome</name>
    <dbReference type="NCBI Taxonomy" id="1070528"/>
    <lineage>
        <taxon>unclassified sequences</taxon>
        <taxon>metagenomes</taxon>
        <taxon>organismal metagenomes</taxon>
    </lineage>
</organism>